<sequence>MASLEEEKLVQMVDEFIESEQEPEPPSLPISSITHSSTFILQGILGSYTKEEMEVMEKAKEFVREMKDEKMTQRSDIMKRRLMMSLRKHGFDASLCMSSTLAYYEYIDIVNNLTCRLIIDIEFKSQFELARPTMSYAQLSSSLPTIFVGSEEKLKMVVAILSSAIQQCLRESGLHVPPWRKSSYMKSKWFSCCHKVNRSIVIPYHNSYRLKDKKKEVMQVGGLSSQFSQLTVNC</sequence>
<comment type="caution">
    <text evidence="1">The sequence shown here is derived from an EMBL/GenBank/DDBJ whole genome shotgun (WGS) entry which is preliminary data.</text>
</comment>
<protein>
    <submittedName>
        <fullName evidence="1">Uncharacterized protein</fullName>
    </submittedName>
</protein>
<proteinExistence type="predicted"/>
<evidence type="ECO:0000313" key="2">
    <source>
        <dbReference type="Proteomes" id="UP000827976"/>
    </source>
</evidence>
<evidence type="ECO:0000313" key="1">
    <source>
        <dbReference type="EMBL" id="KAH7685257.1"/>
    </source>
</evidence>
<organism evidence="1 2">
    <name type="scientific">Dioscorea alata</name>
    <name type="common">Purple yam</name>
    <dbReference type="NCBI Taxonomy" id="55571"/>
    <lineage>
        <taxon>Eukaryota</taxon>
        <taxon>Viridiplantae</taxon>
        <taxon>Streptophyta</taxon>
        <taxon>Embryophyta</taxon>
        <taxon>Tracheophyta</taxon>
        <taxon>Spermatophyta</taxon>
        <taxon>Magnoliopsida</taxon>
        <taxon>Liliopsida</taxon>
        <taxon>Dioscoreales</taxon>
        <taxon>Dioscoreaceae</taxon>
        <taxon>Dioscorea</taxon>
    </lineage>
</organism>
<keyword evidence="2" id="KW-1185">Reference proteome</keyword>
<gene>
    <name evidence="1" type="ORF">IHE45_04G027800</name>
</gene>
<accession>A0ACB7WBV2</accession>
<reference evidence="2" key="1">
    <citation type="journal article" date="2022" name="Nat. Commun.">
        <title>Chromosome evolution and the genetic basis of agronomically important traits in greater yam.</title>
        <authorList>
            <person name="Bredeson J.V."/>
            <person name="Lyons J.B."/>
            <person name="Oniyinde I.O."/>
            <person name="Okereke N.R."/>
            <person name="Kolade O."/>
            <person name="Nnabue I."/>
            <person name="Nwadili C.O."/>
            <person name="Hribova E."/>
            <person name="Parker M."/>
            <person name="Nwogha J."/>
            <person name="Shu S."/>
            <person name="Carlson J."/>
            <person name="Kariba R."/>
            <person name="Muthemba S."/>
            <person name="Knop K."/>
            <person name="Barton G.J."/>
            <person name="Sherwood A.V."/>
            <person name="Lopez-Montes A."/>
            <person name="Asiedu R."/>
            <person name="Jamnadass R."/>
            <person name="Muchugi A."/>
            <person name="Goodstein D."/>
            <person name="Egesi C.N."/>
            <person name="Featherston J."/>
            <person name="Asfaw A."/>
            <person name="Simpson G.G."/>
            <person name="Dolezel J."/>
            <person name="Hendre P.S."/>
            <person name="Van Deynze A."/>
            <person name="Kumar P.L."/>
            <person name="Obidiegwu J.E."/>
            <person name="Bhattacharjee R."/>
            <person name="Rokhsar D.S."/>
        </authorList>
    </citation>
    <scope>NUCLEOTIDE SEQUENCE [LARGE SCALE GENOMIC DNA]</scope>
    <source>
        <strain evidence="2">cv. TDa95/00328</strain>
    </source>
</reference>
<name>A0ACB7WBV2_DIOAL</name>
<dbReference type="EMBL" id="CM037014">
    <property type="protein sequence ID" value="KAH7685257.1"/>
    <property type="molecule type" value="Genomic_DNA"/>
</dbReference>
<dbReference type="Proteomes" id="UP000827976">
    <property type="component" value="Chromosome 4"/>
</dbReference>